<feature type="transmembrane region" description="Helical" evidence="11">
    <location>
        <begin position="634"/>
        <end position="653"/>
    </location>
</feature>
<comment type="subcellular location">
    <subcellularLocation>
        <location evidence="1">Membrane</location>
        <topology evidence="1">Multi-pass membrane protein</topology>
    </subcellularLocation>
</comment>
<dbReference type="Gene3D" id="3.40.50.300">
    <property type="entry name" value="P-loop containing nucleotide triphosphate hydrolases"/>
    <property type="match status" value="2"/>
</dbReference>
<dbReference type="FunFam" id="3.40.50.300:FF:000054">
    <property type="entry name" value="ABC multidrug transporter atrF"/>
    <property type="match status" value="1"/>
</dbReference>
<dbReference type="Pfam" id="PF14510">
    <property type="entry name" value="ABC_trans_N"/>
    <property type="match status" value="1"/>
</dbReference>
<dbReference type="OrthoDB" id="245989at2759"/>
<dbReference type="Pfam" id="PF01061">
    <property type="entry name" value="ABC2_membrane"/>
    <property type="match status" value="2"/>
</dbReference>
<dbReference type="Pfam" id="PF19055">
    <property type="entry name" value="ABC2_membrane_7"/>
    <property type="match status" value="1"/>
</dbReference>
<comment type="similarity">
    <text evidence="2">Belongs to the ABC transporter superfamily. ABCG family. PDR (TC 3.A.1.205) subfamily.</text>
</comment>
<dbReference type="PROSITE" id="PS50893">
    <property type="entry name" value="ABC_TRANSPORTER_2"/>
    <property type="match status" value="2"/>
</dbReference>
<feature type="domain" description="ABC transporter" evidence="12">
    <location>
        <begin position="157"/>
        <end position="408"/>
    </location>
</feature>
<feature type="transmembrane region" description="Helical" evidence="11">
    <location>
        <begin position="1192"/>
        <end position="1209"/>
    </location>
</feature>
<dbReference type="GO" id="GO:0140359">
    <property type="term" value="F:ABC-type transporter activity"/>
    <property type="evidence" value="ECO:0007669"/>
    <property type="project" value="InterPro"/>
</dbReference>
<accession>A0A194S9Y5</accession>
<name>A0A194S9Y5_RHOGW</name>
<keyword evidence="14" id="KW-1185">Reference proteome</keyword>
<feature type="transmembrane region" description="Helical" evidence="11">
    <location>
        <begin position="1332"/>
        <end position="1350"/>
    </location>
</feature>
<feature type="transmembrane region" description="Helical" evidence="11">
    <location>
        <begin position="1221"/>
        <end position="1241"/>
    </location>
</feature>
<keyword evidence="3" id="KW-0813">Transport</keyword>
<dbReference type="InterPro" id="IPR013525">
    <property type="entry name" value="ABC2_TM"/>
</dbReference>
<dbReference type="CDD" id="cd03233">
    <property type="entry name" value="ABCG_PDR_domain1"/>
    <property type="match status" value="1"/>
</dbReference>
<gene>
    <name evidence="13" type="ORF">RHOBADRAFT_51155</name>
</gene>
<dbReference type="InterPro" id="IPR010929">
    <property type="entry name" value="PDR_CDR_ABC"/>
</dbReference>
<feature type="region of interest" description="Disordered" evidence="10">
    <location>
        <begin position="1"/>
        <end position="71"/>
    </location>
</feature>
<keyword evidence="8 11" id="KW-0472">Membrane</keyword>
<evidence type="ECO:0000256" key="10">
    <source>
        <dbReference type="SAM" id="MobiDB-lite"/>
    </source>
</evidence>
<evidence type="ECO:0000256" key="6">
    <source>
        <dbReference type="ARBA" id="ARBA00022840"/>
    </source>
</evidence>
<dbReference type="InterPro" id="IPR034001">
    <property type="entry name" value="ABCG_PDR_1"/>
</dbReference>
<feature type="compositionally biased region" description="Pro residues" evidence="10">
    <location>
        <begin position="1"/>
        <end position="11"/>
    </location>
</feature>
<organism evidence="13 14">
    <name type="scientific">Rhodotorula graminis (strain WP1)</name>
    <dbReference type="NCBI Taxonomy" id="578459"/>
    <lineage>
        <taxon>Eukaryota</taxon>
        <taxon>Fungi</taxon>
        <taxon>Dikarya</taxon>
        <taxon>Basidiomycota</taxon>
        <taxon>Pucciniomycotina</taxon>
        <taxon>Microbotryomycetes</taxon>
        <taxon>Sporidiobolales</taxon>
        <taxon>Sporidiobolaceae</taxon>
        <taxon>Rhodotorula</taxon>
    </lineage>
</organism>
<feature type="transmembrane region" description="Helical" evidence="11">
    <location>
        <begin position="1451"/>
        <end position="1472"/>
    </location>
</feature>
<evidence type="ECO:0000256" key="8">
    <source>
        <dbReference type="ARBA" id="ARBA00023136"/>
    </source>
</evidence>
<feature type="transmembrane region" description="Helical" evidence="11">
    <location>
        <begin position="1299"/>
        <end position="1320"/>
    </location>
</feature>
<dbReference type="Pfam" id="PF00005">
    <property type="entry name" value="ABC_tran"/>
    <property type="match status" value="2"/>
</dbReference>
<keyword evidence="9" id="KW-0175">Coiled coil</keyword>
<feature type="compositionally biased region" description="Low complexity" evidence="10">
    <location>
        <begin position="14"/>
        <end position="24"/>
    </location>
</feature>
<dbReference type="OMA" id="YCAQFGM"/>
<keyword evidence="5" id="KW-0547">Nucleotide-binding</keyword>
<evidence type="ECO:0000256" key="4">
    <source>
        <dbReference type="ARBA" id="ARBA00022692"/>
    </source>
</evidence>
<dbReference type="InterPro" id="IPR017871">
    <property type="entry name" value="ABC_transporter-like_CS"/>
</dbReference>
<dbReference type="GO" id="GO:0005524">
    <property type="term" value="F:ATP binding"/>
    <property type="evidence" value="ECO:0007669"/>
    <property type="project" value="UniProtKB-KW"/>
</dbReference>
<dbReference type="InterPro" id="IPR029481">
    <property type="entry name" value="ABC_trans_N"/>
</dbReference>
<dbReference type="InterPro" id="IPR003439">
    <property type="entry name" value="ABC_transporter-like_ATP-bd"/>
</dbReference>
<keyword evidence="6" id="KW-0067">ATP-binding</keyword>
<evidence type="ECO:0000313" key="13">
    <source>
        <dbReference type="EMBL" id="KPV77275.1"/>
    </source>
</evidence>
<protein>
    <recommendedName>
        <fullName evidence="12">ABC transporter domain-containing protein</fullName>
    </recommendedName>
</protein>
<dbReference type="PROSITE" id="PS00211">
    <property type="entry name" value="ABC_TRANSPORTER_1"/>
    <property type="match status" value="1"/>
</dbReference>
<proteinExistence type="inferred from homology"/>
<dbReference type="InterPro" id="IPR003593">
    <property type="entry name" value="AAA+_ATPase"/>
</dbReference>
<evidence type="ECO:0000259" key="12">
    <source>
        <dbReference type="PROSITE" id="PS50893"/>
    </source>
</evidence>
<dbReference type="InterPro" id="IPR034003">
    <property type="entry name" value="ABCG_PDR_2"/>
</dbReference>
<feature type="transmembrane region" description="Helical" evidence="11">
    <location>
        <begin position="593"/>
        <end position="622"/>
    </location>
</feature>
<feature type="transmembrane region" description="Helical" evidence="11">
    <location>
        <begin position="665"/>
        <end position="685"/>
    </location>
</feature>
<feature type="compositionally biased region" description="Basic and acidic residues" evidence="10">
    <location>
        <begin position="56"/>
        <end position="71"/>
    </location>
</feature>
<dbReference type="EMBL" id="KQ474074">
    <property type="protein sequence ID" value="KPV77275.1"/>
    <property type="molecule type" value="Genomic_DNA"/>
</dbReference>
<dbReference type="CDD" id="cd03232">
    <property type="entry name" value="ABCG_PDR_domain2"/>
    <property type="match status" value="1"/>
</dbReference>
<keyword evidence="7 11" id="KW-1133">Transmembrane helix</keyword>
<sequence>MLYPPVRPPAPLGDSSSSTSPPDSVLNPAPDDGDERVDHHQQSTSRSSSSAPTINGDRHPTRVDPEKAAAQFEDLRRTLSRPYSPHPVDPEKQDPSSSTFDLLSYLRAEASEADAAGLKRKALGVAWTGLQVIGNGGEKLYIPTFLDACRDTVLAPARLIGKLCGRDKAVPKHLLENFDGCLKPGEMCLVLGRPGSGCSTFLKTIANQRSGYLAVNGDVSYGGIPSSLMAKRYRGEVVYNAEDDVHAATLTVAQTLGFALKLKTPGTLPPGKTKRELDSEVLSVVLRMLGISHTRDTKVGSAYERGVSGGERKRVSIAEMMATRACVCSWDNSTRGLDASTALDYAKALRVLTDVHQMATFVSLYQAGEGIYDQFDKVLVIDEGRQVFFGPAREARQYMMSLGYADLPRQTSADYLTGCTDPNERKLADGRSEANVPSTSEALEAAFHRSDIHRRMLDERDAYLAETERDEKARHEFEEAVKGDKRRGVRHKSVYTASFAAQVWALSVRQFQLRLQNRADLIFLNLSSIIIALIIGSTFYQLPPTAAGAFRRGGAIFLGVIFNGFQAFTELPSQMQGRPIVWKHKSWALYRPAATTLAATLADLPINCLAIFFFTVVLYWMIGLAATAGAFFSYYLIVLTTFLATSAWFRLFGTLCRNYDQANRYASAIVTIFELYSGYLIPIFAQKRWLFWLSYLSPFQWGYAAALANEFKRLSLTCDGQYVFPNSLDGLLPQYPSALGPNQVCTLAGATPGTDVIAGTAYLSAAYGYQVSDQWRNWGILVAFFIGISAIQAAAAEIVPDGNSAPRIDVFAHEDKERKELNERLQANKERYRKGEVEQDLSGLIQSRKAFTWEDLTYDVPVAGDNLQLLNHVYGYVKPGEITALMGASGAGKTTLLDVLADRKTTGLIGGSRLVAGRPCGREFQRGTAYVEQQDVHEHTATVREALRFSAYLRQPANVSKADKDAYVEEVIQLLELEDKADAMIGEVGHGLDVEARKRVTIGVELAAKPQLLLFLDEPTSGLDGQSAYNIIRFLRKLAAAGLTILCTIHQPNALLFENFDRLLLLKRGGATAYFGDIGKDSHVLREYLAKNGANCPEDANPAEFMLDAIGAGSSKPIGSKDWADVWLESDEFAEVKQEINRIKEESLATPEVLDPSLHLEYATSFVHQLKVVSQRTLLAFYRSVDYTYTKWINHCALALTIGLTYLQLGNSQEDMQYRLFALFYLVTLPAILIAQVEPLFIHNRTTFVREASSKMYSPVVFGITQLVGEMPYSLLCAVTFFLLFYYPIGFDSDSNRAGYHFAFVLLLEIYSVTLGQAFAALSPTEYIAEQMVPGALLIFVTFCGVTVRYDELLGFWHWLYWVNPFTYVVEGTMANEMHGRIIECTPRELRVFEPPTGQTCAEWAGAFIEASTGYLTNPDATAACEYCQYANGDEFASTYGWSFSNRGRDIGIFLVFVLFNCAVTVAASKWLRYSKR</sequence>
<dbReference type="SMART" id="SM00382">
    <property type="entry name" value="AAA"/>
    <property type="match status" value="2"/>
</dbReference>
<evidence type="ECO:0000256" key="7">
    <source>
        <dbReference type="ARBA" id="ARBA00022989"/>
    </source>
</evidence>
<dbReference type="RefSeq" id="XP_018273324.1">
    <property type="nucleotide sequence ID" value="XM_018415686.1"/>
</dbReference>
<feature type="transmembrane region" description="Helical" evidence="11">
    <location>
        <begin position="1261"/>
        <end position="1287"/>
    </location>
</feature>
<evidence type="ECO:0000313" key="14">
    <source>
        <dbReference type="Proteomes" id="UP000053890"/>
    </source>
</evidence>
<dbReference type="GO" id="GO:0016887">
    <property type="term" value="F:ATP hydrolysis activity"/>
    <property type="evidence" value="ECO:0007669"/>
    <property type="project" value="InterPro"/>
</dbReference>
<dbReference type="InterPro" id="IPR043926">
    <property type="entry name" value="ABCG_dom"/>
</dbReference>
<evidence type="ECO:0000256" key="2">
    <source>
        <dbReference type="ARBA" id="ARBA00006012"/>
    </source>
</evidence>
<dbReference type="Pfam" id="PF06422">
    <property type="entry name" value="PDR_CDR"/>
    <property type="match status" value="1"/>
</dbReference>
<dbReference type="PANTHER" id="PTHR19241">
    <property type="entry name" value="ATP-BINDING CASSETTE TRANSPORTER"/>
    <property type="match status" value="1"/>
</dbReference>
<keyword evidence="4 11" id="KW-0812">Transmembrane</keyword>
<feature type="coiled-coil region" evidence="9">
    <location>
        <begin position="811"/>
        <end position="838"/>
    </location>
</feature>
<evidence type="ECO:0000256" key="11">
    <source>
        <dbReference type="SAM" id="Phobius"/>
    </source>
</evidence>
<dbReference type="SUPFAM" id="SSF52540">
    <property type="entry name" value="P-loop containing nucleoside triphosphate hydrolases"/>
    <property type="match status" value="2"/>
</dbReference>
<reference evidence="13 14" key="1">
    <citation type="journal article" date="2015" name="Front. Microbiol.">
        <title>Genome sequence of the plant growth promoting endophytic yeast Rhodotorula graminis WP1.</title>
        <authorList>
            <person name="Firrincieli A."/>
            <person name="Otillar R."/>
            <person name="Salamov A."/>
            <person name="Schmutz J."/>
            <person name="Khan Z."/>
            <person name="Redman R.S."/>
            <person name="Fleck N.D."/>
            <person name="Lindquist E."/>
            <person name="Grigoriev I.V."/>
            <person name="Doty S.L."/>
        </authorList>
    </citation>
    <scope>NUCLEOTIDE SEQUENCE [LARGE SCALE GENOMIC DNA]</scope>
    <source>
        <strain evidence="13 14">WP1</strain>
    </source>
</reference>
<evidence type="ECO:0000256" key="5">
    <source>
        <dbReference type="ARBA" id="ARBA00022741"/>
    </source>
</evidence>
<evidence type="ECO:0000256" key="1">
    <source>
        <dbReference type="ARBA" id="ARBA00004141"/>
    </source>
</evidence>
<dbReference type="Proteomes" id="UP000053890">
    <property type="component" value="Unassembled WGS sequence"/>
</dbReference>
<dbReference type="GO" id="GO:0016020">
    <property type="term" value="C:membrane"/>
    <property type="evidence" value="ECO:0007669"/>
    <property type="project" value="UniProtKB-SubCell"/>
</dbReference>
<dbReference type="InterPro" id="IPR027417">
    <property type="entry name" value="P-loop_NTPase"/>
</dbReference>
<evidence type="ECO:0000256" key="3">
    <source>
        <dbReference type="ARBA" id="ARBA00022448"/>
    </source>
</evidence>
<evidence type="ECO:0000256" key="9">
    <source>
        <dbReference type="SAM" id="Coils"/>
    </source>
</evidence>
<dbReference type="GeneID" id="28976134"/>
<feature type="domain" description="ABC transporter" evidence="12">
    <location>
        <begin position="851"/>
        <end position="1093"/>
    </location>
</feature>
<feature type="transmembrane region" description="Helical" evidence="11">
    <location>
        <begin position="521"/>
        <end position="542"/>
    </location>
</feature>
<dbReference type="STRING" id="578459.A0A194S9Y5"/>